<keyword evidence="5" id="KW-0804">Transcription</keyword>
<dbReference type="AlphaFoldDB" id="A0A9N8R2K2"/>
<dbReference type="Proteomes" id="UP000675121">
    <property type="component" value="Unassembled WGS sequence"/>
</dbReference>
<accession>A0A9N8R2K2</accession>
<keyword evidence="4" id="KW-0238">DNA-binding</keyword>
<organism evidence="8 9">
    <name type="scientific">Paraburkholderia domus</name>
    <dbReference type="NCBI Taxonomy" id="2793075"/>
    <lineage>
        <taxon>Bacteria</taxon>
        <taxon>Pseudomonadati</taxon>
        <taxon>Pseudomonadota</taxon>
        <taxon>Betaproteobacteria</taxon>
        <taxon>Burkholderiales</taxon>
        <taxon>Burkholderiaceae</taxon>
        <taxon>Paraburkholderia</taxon>
    </lineage>
</organism>
<evidence type="ECO:0000256" key="3">
    <source>
        <dbReference type="ARBA" id="ARBA00023015"/>
    </source>
</evidence>
<dbReference type="SUPFAM" id="SSF46785">
    <property type="entry name" value="Winged helix' DNA-binding domain"/>
    <property type="match status" value="1"/>
</dbReference>
<dbReference type="InterPro" id="IPR015422">
    <property type="entry name" value="PyrdxlP-dep_Trfase_small"/>
</dbReference>
<feature type="domain" description="HTH gntR-type" evidence="7">
    <location>
        <begin position="65"/>
        <end position="133"/>
    </location>
</feature>
<evidence type="ECO:0000313" key="9">
    <source>
        <dbReference type="Proteomes" id="UP000675121"/>
    </source>
</evidence>
<evidence type="ECO:0000256" key="1">
    <source>
        <dbReference type="ARBA" id="ARBA00005384"/>
    </source>
</evidence>
<dbReference type="PANTHER" id="PTHR46577">
    <property type="entry name" value="HTH-TYPE TRANSCRIPTIONAL REGULATORY PROTEIN GABR"/>
    <property type="match status" value="1"/>
</dbReference>
<dbReference type="Gene3D" id="3.90.1150.10">
    <property type="entry name" value="Aspartate Aminotransferase, domain 1"/>
    <property type="match status" value="1"/>
</dbReference>
<evidence type="ECO:0000256" key="4">
    <source>
        <dbReference type="ARBA" id="ARBA00023125"/>
    </source>
</evidence>
<feature type="coiled-coil region" evidence="6">
    <location>
        <begin position="428"/>
        <end position="455"/>
    </location>
</feature>
<keyword evidence="3" id="KW-0805">Transcription regulation</keyword>
<dbReference type="GO" id="GO:0004400">
    <property type="term" value="F:histidinol-phosphate transaminase activity"/>
    <property type="evidence" value="ECO:0007669"/>
    <property type="project" value="UniProtKB-EC"/>
</dbReference>
<keyword evidence="8" id="KW-0808">Transferase</keyword>
<dbReference type="GO" id="GO:0003700">
    <property type="term" value="F:DNA-binding transcription factor activity"/>
    <property type="evidence" value="ECO:0007669"/>
    <property type="project" value="InterPro"/>
</dbReference>
<evidence type="ECO:0000256" key="5">
    <source>
        <dbReference type="ARBA" id="ARBA00023163"/>
    </source>
</evidence>
<dbReference type="InterPro" id="IPR000524">
    <property type="entry name" value="Tscrpt_reg_HTH_GntR"/>
</dbReference>
<dbReference type="InterPro" id="IPR015421">
    <property type="entry name" value="PyrdxlP-dep_Trfase_major"/>
</dbReference>
<keyword evidence="9" id="KW-1185">Reference proteome</keyword>
<dbReference type="PANTHER" id="PTHR46577:SF2">
    <property type="entry name" value="TRANSCRIPTIONAL REGULATORY PROTEIN"/>
    <property type="match status" value="1"/>
</dbReference>
<proteinExistence type="inferred from homology"/>
<dbReference type="InterPro" id="IPR051446">
    <property type="entry name" value="HTH_trans_reg/aminotransferase"/>
</dbReference>
<dbReference type="CDD" id="cd07377">
    <property type="entry name" value="WHTH_GntR"/>
    <property type="match status" value="1"/>
</dbReference>
<evidence type="ECO:0000313" key="8">
    <source>
        <dbReference type="EMBL" id="CAE6937888.1"/>
    </source>
</evidence>
<evidence type="ECO:0000259" key="7">
    <source>
        <dbReference type="PROSITE" id="PS50949"/>
    </source>
</evidence>
<dbReference type="EMBL" id="CAJNAS010000017">
    <property type="protein sequence ID" value="CAE6937888.1"/>
    <property type="molecule type" value="Genomic_DNA"/>
</dbReference>
<dbReference type="SMART" id="SM00345">
    <property type="entry name" value="HTH_GNTR"/>
    <property type="match status" value="1"/>
</dbReference>
<protein>
    <submittedName>
        <fullName evidence="8">Histidinol-phosphate aminotransferase</fullName>
        <ecNumber evidence="8">2.6.1.9</ecNumber>
    </submittedName>
</protein>
<gene>
    <name evidence="8" type="primary">hisC_7</name>
    <name evidence="8" type="ORF">R70211_05497</name>
</gene>
<keyword evidence="8" id="KW-0032">Aminotransferase</keyword>
<comment type="caution">
    <text evidence="8">The sequence shown here is derived from an EMBL/GenBank/DDBJ whole genome shotgun (WGS) entry which is preliminary data.</text>
</comment>
<evidence type="ECO:0000256" key="2">
    <source>
        <dbReference type="ARBA" id="ARBA00022898"/>
    </source>
</evidence>
<dbReference type="InterPro" id="IPR036390">
    <property type="entry name" value="WH_DNA-bd_sf"/>
</dbReference>
<keyword evidence="2" id="KW-0663">Pyridoxal phosphate</keyword>
<dbReference type="Pfam" id="PF00392">
    <property type="entry name" value="GntR"/>
    <property type="match status" value="1"/>
</dbReference>
<dbReference type="RefSeq" id="WP_236061721.1">
    <property type="nucleotide sequence ID" value="NZ_CAJNAS010000017.1"/>
</dbReference>
<evidence type="ECO:0000256" key="6">
    <source>
        <dbReference type="SAM" id="Coils"/>
    </source>
</evidence>
<keyword evidence="6" id="KW-0175">Coiled coil</keyword>
<dbReference type="Pfam" id="PF00155">
    <property type="entry name" value="Aminotran_1_2"/>
    <property type="match status" value="1"/>
</dbReference>
<dbReference type="Gene3D" id="1.10.10.10">
    <property type="entry name" value="Winged helix-like DNA-binding domain superfamily/Winged helix DNA-binding domain"/>
    <property type="match status" value="1"/>
</dbReference>
<dbReference type="InterPro" id="IPR015424">
    <property type="entry name" value="PyrdxlP-dep_Trfase"/>
</dbReference>
<dbReference type="EC" id="2.6.1.9" evidence="8"/>
<dbReference type="SUPFAM" id="SSF53383">
    <property type="entry name" value="PLP-dependent transferases"/>
    <property type="match status" value="1"/>
</dbReference>
<dbReference type="Gene3D" id="3.40.640.10">
    <property type="entry name" value="Type I PLP-dependent aspartate aminotransferase-like (Major domain)"/>
    <property type="match status" value="1"/>
</dbReference>
<dbReference type="InterPro" id="IPR004839">
    <property type="entry name" value="Aminotransferase_I/II_large"/>
</dbReference>
<comment type="similarity">
    <text evidence="1">In the C-terminal section; belongs to the class-I pyridoxal-phosphate-dependent aminotransferase family.</text>
</comment>
<name>A0A9N8R2K2_9BURK</name>
<dbReference type="GO" id="GO:0003677">
    <property type="term" value="F:DNA binding"/>
    <property type="evidence" value="ECO:0007669"/>
    <property type="project" value="UniProtKB-KW"/>
</dbReference>
<sequence length="542" mass="58978">MNSSILMSDESDEPLAHRAEALLVDGTSACLSPDAPDVDLRADRVSVDDGLLDRRPRVGQPSDGRPLYRQLADQYRRAIDNGALRPGDRMPSMRAFMQRHGVSLATATESYRTLEREALIDARPRAGYFVRARQTLTLPAATEPDLAAAPGAAQFVGIHSTISAIVSKFQRYPDALNLGGATASPDLYPTDALQKAALRALRRRPTLLTAAGHDQGDPELRAIIARRALDVGIQIGADDVIMTHGGIEAVNLALRAVTQPGDTVAVESPCFFGLLQALESLGLRALEIPASPTTGLAIEALAFALQTHPDIKAVVVVPNLQNPLGSVMPDTHKARLVELCARTGVPLIEDDPYRELADTAQPPKSLKAWDVDGTVIHCTSFNKTLAPGMRVGWINGGRWHPRIGMLKFAQSRHNEQLSQVVLAEFLGTNAYERHLRRLRDRLRIQRERMAAAIAASFPDGTRFTPPGGGMFFWIELPRDVSSSVFFDAALDEGIRVMPGTVFSNAGRFDHFIRLSCPSTDLDQADEAVRRLGRLAARMVAHA</sequence>
<reference evidence="8" key="1">
    <citation type="submission" date="2021-02" db="EMBL/GenBank/DDBJ databases">
        <authorList>
            <person name="Vanwijnsberghe S."/>
        </authorList>
    </citation>
    <scope>NUCLEOTIDE SEQUENCE</scope>
    <source>
        <strain evidence="8">R-70211</strain>
    </source>
</reference>
<dbReference type="PROSITE" id="PS50949">
    <property type="entry name" value="HTH_GNTR"/>
    <property type="match status" value="1"/>
</dbReference>
<dbReference type="InterPro" id="IPR036388">
    <property type="entry name" value="WH-like_DNA-bd_sf"/>
</dbReference>
<dbReference type="CDD" id="cd00609">
    <property type="entry name" value="AAT_like"/>
    <property type="match status" value="1"/>
</dbReference>
<dbReference type="GO" id="GO:0030170">
    <property type="term" value="F:pyridoxal phosphate binding"/>
    <property type="evidence" value="ECO:0007669"/>
    <property type="project" value="InterPro"/>
</dbReference>